<dbReference type="Gene3D" id="3.40.50.150">
    <property type="entry name" value="Vaccinia Virus protein VP39"/>
    <property type="match status" value="1"/>
</dbReference>
<reference evidence="1 2" key="1">
    <citation type="submission" date="2016-01" db="EMBL/GenBank/DDBJ databases">
        <title>Complete genome sequence of a soil Actinobacterium, Isoptericola dokdonensis DS-3.</title>
        <authorList>
            <person name="Kwon S.-K."/>
            <person name="Kim J.F."/>
        </authorList>
    </citation>
    <scope>NUCLEOTIDE SEQUENCE [LARGE SCALE GENOMIC DNA]</scope>
    <source>
        <strain evidence="1 2">DS-3</strain>
    </source>
</reference>
<dbReference type="SUPFAM" id="SSF53335">
    <property type="entry name" value="S-adenosyl-L-methionine-dependent methyltransferases"/>
    <property type="match status" value="1"/>
</dbReference>
<dbReference type="RefSeq" id="WP_068200518.1">
    <property type="nucleotide sequence ID" value="NZ_CP014209.1"/>
</dbReference>
<proteinExistence type="predicted"/>
<evidence type="ECO:0000313" key="2">
    <source>
        <dbReference type="Proteomes" id="UP000076794"/>
    </source>
</evidence>
<evidence type="ECO:0000313" key="1">
    <source>
        <dbReference type="EMBL" id="ANC29805.1"/>
    </source>
</evidence>
<dbReference type="Proteomes" id="UP000076794">
    <property type="component" value="Chromosome"/>
</dbReference>
<name>A0A168EAJ5_9MICO</name>
<dbReference type="KEGG" id="ido:I598_0214"/>
<organism evidence="1 2">
    <name type="scientific">Isoptericola dokdonensis DS-3</name>
    <dbReference type="NCBI Taxonomy" id="1300344"/>
    <lineage>
        <taxon>Bacteria</taxon>
        <taxon>Bacillati</taxon>
        <taxon>Actinomycetota</taxon>
        <taxon>Actinomycetes</taxon>
        <taxon>Micrococcales</taxon>
        <taxon>Promicromonosporaceae</taxon>
        <taxon>Isoptericola</taxon>
    </lineage>
</organism>
<dbReference type="AlphaFoldDB" id="A0A168EAJ5"/>
<dbReference type="PATRIC" id="fig|1300344.3.peg.209"/>
<keyword evidence="2" id="KW-1185">Reference proteome</keyword>
<dbReference type="STRING" id="1300344.I598_0214"/>
<sequence length="353" mass="38737">MTTARYAALLLPSANRVYAEASHELLAAELEILADAVRPGLLRDLGTDRLGGVQYVTFVADDLGDRDVRRLANASSLYALFRLEDGALHPVLAPRLDRLDDDLVTIQKYAGKTNEQFTRLLLNVTVAASASAGEMLDRPLRVLDPVCGRGSTLNQALLYGWHASGIDVDTQDMEAYATFVRTYLQRKRLKHTVAFGPVRRDRKVVAKRLEATIGMTREEFKAGDVRELDVVAADTRRVGEFFRPGSFDVVVGDLPYGVQHGSRVAKGELQRGPLELLTSAVPAWKAMLRPGGAMGLAWNTHVAPRAEAVEVLAGHGLEVVDADPYLRLRHRVDQSIDRDVLVARRPAKGASAR</sequence>
<dbReference type="InterPro" id="IPR029063">
    <property type="entry name" value="SAM-dependent_MTases_sf"/>
</dbReference>
<dbReference type="EMBL" id="CP014209">
    <property type="protein sequence ID" value="ANC29805.1"/>
    <property type="molecule type" value="Genomic_DNA"/>
</dbReference>
<dbReference type="OrthoDB" id="1637728at2"/>
<gene>
    <name evidence="1" type="ORF">I598_0214</name>
</gene>
<protein>
    <submittedName>
        <fullName evidence="1">Uncharacterized protein</fullName>
    </submittedName>
</protein>
<accession>A0A168EAJ5</accession>